<dbReference type="Gramene" id="TKV98517">
    <property type="protein sequence ID" value="TKV98517"/>
    <property type="gene ID" value="SEVIR_9G565066v2"/>
</dbReference>
<protein>
    <recommendedName>
        <fullName evidence="4">Secreted protein</fullName>
    </recommendedName>
</protein>
<evidence type="ECO:0008006" key="4">
    <source>
        <dbReference type="Google" id="ProtNLM"/>
    </source>
</evidence>
<keyword evidence="3" id="KW-1185">Reference proteome</keyword>
<evidence type="ECO:0000313" key="3">
    <source>
        <dbReference type="Proteomes" id="UP000298652"/>
    </source>
</evidence>
<feature type="chain" id="PRO_5020491920" description="Secreted protein" evidence="1">
    <location>
        <begin position="22"/>
        <end position="93"/>
    </location>
</feature>
<feature type="signal peptide" evidence="1">
    <location>
        <begin position="1"/>
        <end position="21"/>
    </location>
</feature>
<evidence type="ECO:0000313" key="2">
    <source>
        <dbReference type="EMBL" id="TKV98517.1"/>
    </source>
</evidence>
<evidence type="ECO:0000256" key="1">
    <source>
        <dbReference type="SAM" id="SignalP"/>
    </source>
</evidence>
<gene>
    <name evidence="2" type="ORF">SEVIR_9G565066v2</name>
</gene>
<proteinExistence type="predicted"/>
<dbReference type="AlphaFoldDB" id="A0A4U6T9B8"/>
<reference evidence="2" key="1">
    <citation type="submission" date="2019-03" db="EMBL/GenBank/DDBJ databases">
        <title>WGS assembly of Setaria viridis.</title>
        <authorList>
            <person name="Huang P."/>
            <person name="Jenkins J."/>
            <person name="Grimwood J."/>
            <person name="Barry K."/>
            <person name="Healey A."/>
            <person name="Mamidi S."/>
            <person name="Sreedasyam A."/>
            <person name="Shu S."/>
            <person name="Feldman M."/>
            <person name="Wu J."/>
            <person name="Yu Y."/>
            <person name="Chen C."/>
            <person name="Johnson J."/>
            <person name="Rokhsar D."/>
            <person name="Baxter I."/>
            <person name="Schmutz J."/>
            <person name="Brutnell T."/>
            <person name="Kellogg E."/>
        </authorList>
    </citation>
    <scope>NUCLEOTIDE SEQUENCE [LARGE SCALE GENOMIC DNA]</scope>
</reference>
<organism evidence="2 3">
    <name type="scientific">Setaria viridis</name>
    <name type="common">Green bristlegrass</name>
    <name type="synonym">Setaria italica subsp. viridis</name>
    <dbReference type="NCBI Taxonomy" id="4556"/>
    <lineage>
        <taxon>Eukaryota</taxon>
        <taxon>Viridiplantae</taxon>
        <taxon>Streptophyta</taxon>
        <taxon>Embryophyta</taxon>
        <taxon>Tracheophyta</taxon>
        <taxon>Spermatophyta</taxon>
        <taxon>Magnoliopsida</taxon>
        <taxon>Liliopsida</taxon>
        <taxon>Poales</taxon>
        <taxon>Poaceae</taxon>
        <taxon>PACMAD clade</taxon>
        <taxon>Panicoideae</taxon>
        <taxon>Panicodae</taxon>
        <taxon>Paniceae</taxon>
        <taxon>Cenchrinae</taxon>
        <taxon>Setaria</taxon>
    </lineage>
</organism>
<sequence length="93" mass="10966">MARVHTIFFWVEIGFMQIAVFRPQCISCLFNGMEIWWKSCWLMEPLSSLQPMFLSRSLTKCAACLEEAGTKANSWMLQVSCSRRVKQMMRKHR</sequence>
<keyword evidence="1" id="KW-0732">Signal</keyword>
<accession>A0A4U6T9B8</accession>
<dbReference type="Proteomes" id="UP000298652">
    <property type="component" value="Chromosome 9"/>
</dbReference>
<name>A0A4U6T9B8_SETVI</name>
<dbReference type="EMBL" id="CM016560">
    <property type="protein sequence ID" value="TKV98517.1"/>
    <property type="molecule type" value="Genomic_DNA"/>
</dbReference>